<dbReference type="InterPro" id="IPR009906">
    <property type="entry name" value="D-Glu_cyclase"/>
</dbReference>
<proteinExistence type="inferred from homology"/>
<dbReference type="Proteomes" id="UP000094609">
    <property type="component" value="Chromosome"/>
</dbReference>
<name>A0A1D7TGY0_9BACT</name>
<sequence length="255" mass="28478">MSPKELRAKIAKGEFTRPTAGECPGYIQMNMVALPKEYAKRFEAFAKENAKAIPVLEVIHEGHHSSILAKGADILSEIPKYNILRDGVVVETVTDITPYYQPDLVFFLIGCSFSFETALIENGMPLRHVDQQKNVAMYRTNIALKPVEGFSGEMVVSMRPIKKEKVADACVVTSHFPRMHGSPIQVGYPEMIGIQEISKPDYGDAIEIKADEIPLFWPCGVTPQNVITSMKLPFAITHAPGHMFVTDKKDSEYYE</sequence>
<evidence type="ECO:0000256" key="1">
    <source>
        <dbReference type="ARBA" id="ARBA00007896"/>
    </source>
</evidence>
<evidence type="ECO:0000313" key="3">
    <source>
        <dbReference type="EMBL" id="AOO64246.1"/>
    </source>
</evidence>
<dbReference type="PIRSF" id="PIRSF029755">
    <property type="entry name" value="UCP029755"/>
    <property type="match status" value="1"/>
</dbReference>
<dbReference type="RefSeq" id="WP_069477202.1">
    <property type="nucleotide sequence ID" value="NZ_CP017111.1"/>
</dbReference>
<accession>A0A1D7TGY0</accession>
<dbReference type="InterPro" id="IPR038021">
    <property type="entry name" value="Putative_hydro-lyase"/>
</dbReference>
<dbReference type="STRING" id="1193502.SHALO_0450"/>
<evidence type="ECO:0008006" key="5">
    <source>
        <dbReference type="Google" id="ProtNLM"/>
    </source>
</evidence>
<gene>
    <name evidence="3" type="ORF">SHALO_0450</name>
</gene>
<dbReference type="EMBL" id="CP017111">
    <property type="protein sequence ID" value="AOO64246.1"/>
    <property type="molecule type" value="Genomic_DNA"/>
</dbReference>
<dbReference type="FunFam" id="3.30.2040.10:FF:000001">
    <property type="entry name" value="D-glutamate cyclase, mitochondrial"/>
    <property type="match status" value="1"/>
</dbReference>
<dbReference type="Gene3D" id="3.30.2040.10">
    <property type="entry name" value="PSTPO5379-like domain"/>
    <property type="match status" value="1"/>
</dbReference>
<keyword evidence="4" id="KW-1185">Reference proteome</keyword>
<dbReference type="KEGG" id="shal:SHALO_0450"/>
<dbReference type="AlphaFoldDB" id="A0A1D7TGY0"/>
<keyword evidence="2" id="KW-0456">Lyase</keyword>
<dbReference type="SUPFAM" id="SSF160920">
    <property type="entry name" value="PSTPO5379-like"/>
    <property type="match status" value="1"/>
</dbReference>
<dbReference type="Pfam" id="PF07286">
    <property type="entry name" value="D-Glu_cyclase"/>
    <property type="match status" value="1"/>
</dbReference>
<dbReference type="PATRIC" id="fig|1193502.14.peg.463"/>
<dbReference type="InterPro" id="IPR016938">
    <property type="entry name" value="UPF0317"/>
</dbReference>
<evidence type="ECO:0000313" key="4">
    <source>
        <dbReference type="Proteomes" id="UP000094609"/>
    </source>
</evidence>
<dbReference type="PANTHER" id="PTHR32022:SF10">
    <property type="entry name" value="D-GLUTAMATE CYCLASE, MITOCHONDRIAL"/>
    <property type="match status" value="1"/>
</dbReference>
<organism evidence="3 4">
    <name type="scientific">Sulfurospirillum halorespirans DSM 13726</name>
    <dbReference type="NCBI Taxonomy" id="1193502"/>
    <lineage>
        <taxon>Bacteria</taxon>
        <taxon>Pseudomonadati</taxon>
        <taxon>Campylobacterota</taxon>
        <taxon>Epsilonproteobacteria</taxon>
        <taxon>Campylobacterales</taxon>
        <taxon>Sulfurospirillaceae</taxon>
        <taxon>Sulfurospirillum</taxon>
    </lineage>
</organism>
<dbReference type="GO" id="GO:0016829">
    <property type="term" value="F:lyase activity"/>
    <property type="evidence" value="ECO:0007669"/>
    <property type="project" value="UniProtKB-KW"/>
</dbReference>
<dbReference type="PANTHER" id="PTHR32022">
    <property type="entry name" value="D-GLUTAMATE CYCLASE, MITOCHONDRIAL"/>
    <property type="match status" value="1"/>
</dbReference>
<reference evidence="4" key="1">
    <citation type="submission" date="2016-08" db="EMBL/GenBank/DDBJ databases">
        <title>Complete genome sequence of the organohalide-respiring Epsilonproteobacterium Sulfurospirillum halorespirans.</title>
        <authorList>
            <person name="Goris T."/>
            <person name="Zimmermann J."/>
            <person name="Schenz B."/>
            <person name="Lemos M."/>
            <person name="Hackermueller J."/>
            <person name="Diekert G."/>
        </authorList>
    </citation>
    <scope>NUCLEOTIDE SEQUENCE [LARGE SCALE GENOMIC DNA]</scope>
    <source>
        <strain>DSM 13726</strain>
        <strain evidence="4">PCE-M2</strain>
    </source>
</reference>
<evidence type="ECO:0000256" key="2">
    <source>
        <dbReference type="ARBA" id="ARBA00023239"/>
    </source>
</evidence>
<dbReference type="Gene3D" id="3.40.1640.10">
    <property type="entry name" value="PSTPO5379-like"/>
    <property type="match status" value="1"/>
</dbReference>
<dbReference type="NCBIfam" id="NF003969">
    <property type="entry name" value="PRK05463.1"/>
    <property type="match status" value="1"/>
</dbReference>
<comment type="similarity">
    <text evidence="1">Belongs to the D-glutamate cyclase family.</text>
</comment>
<protein>
    <recommendedName>
        <fullName evidence="5">Hydro-lyase</fullName>
    </recommendedName>
</protein>